<proteinExistence type="predicted"/>
<keyword evidence="3" id="KW-1185">Reference proteome</keyword>
<reference evidence="2" key="1">
    <citation type="submission" date="2022-10" db="EMBL/GenBank/DDBJ databases">
        <title>The WGS of Solirubrobacter sp. CPCC 204708.</title>
        <authorList>
            <person name="Jiang Z."/>
        </authorList>
    </citation>
    <scope>NUCLEOTIDE SEQUENCE</scope>
    <source>
        <strain evidence="2">CPCC 204708</strain>
    </source>
</reference>
<gene>
    <name evidence="2" type="ORF">OJ962_09300</name>
</gene>
<sequence>MSEQDLYALPLEEFISARDKLAKEIRKSDKEAAAKLAKLPKPTPAAWTANQVAREEPELIAALLDAGAALRAAQDAALAGGGADVLRQATQAERRAIDDVMRFAVTLKPGGKPLSRAMADRLRTTLHAAAGDPDLRAALQAGRLVGEAQQGGAWPFALETTDLPAPPPKKQPKQPPPEEVDRQAEERAARERQQLEDELREARATLKVRERVAKGAEEDAQEAVDTLQRAQEAFEEAKQALADARSEAETAERVLTGARKERDRARDTVARLEERLD</sequence>
<protein>
    <submittedName>
        <fullName evidence="2">Uncharacterized protein</fullName>
    </submittedName>
</protein>
<evidence type="ECO:0000256" key="1">
    <source>
        <dbReference type="SAM" id="MobiDB-lite"/>
    </source>
</evidence>
<feature type="compositionally biased region" description="Pro residues" evidence="1">
    <location>
        <begin position="164"/>
        <end position="177"/>
    </location>
</feature>
<feature type="compositionally biased region" description="Basic and acidic residues" evidence="1">
    <location>
        <begin position="179"/>
        <end position="196"/>
    </location>
</feature>
<feature type="compositionally biased region" description="Basic and acidic residues" evidence="1">
    <location>
        <begin position="244"/>
        <end position="277"/>
    </location>
</feature>
<evidence type="ECO:0000313" key="3">
    <source>
        <dbReference type="Proteomes" id="UP001147700"/>
    </source>
</evidence>
<feature type="region of interest" description="Disordered" evidence="1">
    <location>
        <begin position="238"/>
        <end position="277"/>
    </location>
</feature>
<evidence type="ECO:0000313" key="2">
    <source>
        <dbReference type="EMBL" id="MDA0137692.1"/>
    </source>
</evidence>
<accession>A0ABT4RGM0</accession>
<comment type="caution">
    <text evidence="2">The sequence shown here is derived from an EMBL/GenBank/DDBJ whole genome shotgun (WGS) entry which is preliminary data.</text>
</comment>
<dbReference type="RefSeq" id="WP_202953036.1">
    <property type="nucleotide sequence ID" value="NZ_JAPCID010000011.1"/>
</dbReference>
<name>A0ABT4RGM0_9ACTN</name>
<feature type="region of interest" description="Disordered" evidence="1">
    <location>
        <begin position="158"/>
        <end position="196"/>
    </location>
</feature>
<dbReference type="EMBL" id="JAPCID010000011">
    <property type="protein sequence ID" value="MDA0137692.1"/>
    <property type="molecule type" value="Genomic_DNA"/>
</dbReference>
<organism evidence="2 3">
    <name type="scientific">Solirubrobacter deserti</name>
    <dbReference type="NCBI Taxonomy" id="2282478"/>
    <lineage>
        <taxon>Bacteria</taxon>
        <taxon>Bacillati</taxon>
        <taxon>Actinomycetota</taxon>
        <taxon>Thermoleophilia</taxon>
        <taxon>Solirubrobacterales</taxon>
        <taxon>Solirubrobacteraceae</taxon>
        <taxon>Solirubrobacter</taxon>
    </lineage>
</organism>
<dbReference type="Proteomes" id="UP001147700">
    <property type="component" value="Unassembled WGS sequence"/>
</dbReference>